<dbReference type="AlphaFoldDB" id="A0A239P1B1"/>
<feature type="transmembrane region" description="Helical" evidence="10">
    <location>
        <begin position="316"/>
        <end position="339"/>
    </location>
</feature>
<evidence type="ECO:0000256" key="4">
    <source>
        <dbReference type="ARBA" id="ARBA00022692"/>
    </source>
</evidence>
<keyword evidence="13" id="KW-1185">Reference proteome</keyword>
<dbReference type="Proteomes" id="UP000198362">
    <property type="component" value="Unassembled WGS sequence"/>
</dbReference>
<reference evidence="12 13" key="1">
    <citation type="submission" date="2017-06" db="EMBL/GenBank/DDBJ databases">
        <authorList>
            <person name="Kim H.J."/>
            <person name="Triplett B.A."/>
        </authorList>
    </citation>
    <scope>NUCLEOTIDE SEQUENCE [LARGE SCALE GENOMIC DNA]</scope>
    <source>
        <strain evidence="12 13">CGMCC 4.5593</strain>
    </source>
</reference>
<feature type="region of interest" description="Disordered" evidence="9">
    <location>
        <begin position="1"/>
        <end position="30"/>
    </location>
</feature>
<dbReference type="GO" id="GO:0016020">
    <property type="term" value="C:membrane"/>
    <property type="evidence" value="ECO:0007669"/>
    <property type="project" value="UniProtKB-SubCell"/>
</dbReference>
<dbReference type="SUPFAM" id="SSF54631">
    <property type="entry name" value="CBS-domain pair"/>
    <property type="match status" value="1"/>
</dbReference>
<dbReference type="OrthoDB" id="3680176at2"/>
<evidence type="ECO:0000256" key="3">
    <source>
        <dbReference type="ARBA" id="ARBA00022448"/>
    </source>
</evidence>
<dbReference type="PANTHER" id="PTHR43773">
    <property type="entry name" value="MAGNESIUM TRANSPORTER MGTE"/>
    <property type="match status" value="1"/>
</dbReference>
<evidence type="ECO:0000256" key="2">
    <source>
        <dbReference type="ARBA" id="ARBA00009749"/>
    </source>
</evidence>
<evidence type="ECO:0000256" key="8">
    <source>
        <dbReference type="PROSITE-ProRule" id="PRU00703"/>
    </source>
</evidence>
<dbReference type="InterPro" id="IPR000644">
    <property type="entry name" value="CBS_dom"/>
</dbReference>
<accession>A0A239P1B1</accession>
<dbReference type="PROSITE" id="PS51371">
    <property type="entry name" value="CBS"/>
    <property type="match status" value="1"/>
</dbReference>
<feature type="transmembrane region" description="Helical" evidence="10">
    <location>
        <begin position="252"/>
        <end position="273"/>
    </location>
</feature>
<dbReference type="Pfam" id="PF01769">
    <property type="entry name" value="MgtE"/>
    <property type="match status" value="1"/>
</dbReference>
<dbReference type="InterPro" id="IPR006669">
    <property type="entry name" value="MgtE_transporter"/>
</dbReference>
<dbReference type="InterPro" id="IPR006667">
    <property type="entry name" value="SLC41_membr_dom"/>
</dbReference>
<feature type="transmembrane region" description="Helical" evidence="10">
    <location>
        <begin position="181"/>
        <end position="201"/>
    </location>
</feature>
<evidence type="ECO:0000256" key="10">
    <source>
        <dbReference type="SAM" id="Phobius"/>
    </source>
</evidence>
<feature type="domain" description="CBS" evidence="11">
    <location>
        <begin position="94"/>
        <end position="150"/>
    </location>
</feature>
<dbReference type="Gene3D" id="3.10.580.10">
    <property type="entry name" value="CBS-domain"/>
    <property type="match status" value="1"/>
</dbReference>
<dbReference type="InterPro" id="IPR046342">
    <property type="entry name" value="CBS_dom_sf"/>
</dbReference>
<dbReference type="InterPro" id="IPR036739">
    <property type="entry name" value="SLC41_membr_dom_sf"/>
</dbReference>
<evidence type="ECO:0000313" key="12">
    <source>
        <dbReference type="EMBL" id="SNT60917.1"/>
    </source>
</evidence>
<dbReference type="EMBL" id="FZPH01000012">
    <property type="protein sequence ID" value="SNT60917.1"/>
    <property type="molecule type" value="Genomic_DNA"/>
</dbReference>
<dbReference type="SMART" id="SM00116">
    <property type="entry name" value="CBS"/>
    <property type="match status" value="2"/>
</dbReference>
<keyword evidence="3" id="KW-0813">Transport</keyword>
<organism evidence="12 13">
    <name type="scientific">Asanoa hainanensis</name>
    <dbReference type="NCBI Taxonomy" id="560556"/>
    <lineage>
        <taxon>Bacteria</taxon>
        <taxon>Bacillati</taxon>
        <taxon>Actinomycetota</taxon>
        <taxon>Actinomycetes</taxon>
        <taxon>Micromonosporales</taxon>
        <taxon>Micromonosporaceae</taxon>
        <taxon>Asanoa</taxon>
    </lineage>
</organism>
<name>A0A239P1B1_9ACTN</name>
<feature type="transmembrane region" description="Helical" evidence="10">
    <location>
        <begin position="279"/>
        <end position="304"/>
    </location>
</feature>
<keyword evidence="7 10" id="KW-0472">Membrane</keyword>
<proteinExistence type="inferred from homology"/>
<dbReference type="SUPFAM" id="SSF161093">
    <property type="entry name" value="MgtE membrane domain-like"/>
    <property type="match status" value="1"/>
</dbReference>
<keyword evidence="4 10" id="KW-0812">Transmembrane</keyword>
<protein>
    <submittedName>
        <fullName evidence="12">Magnesium transporter</fullName>
    </submittedName>
</protein>
<gene>
    <name evidence="12" type="ORF">SAMN05421812_112244</name>
</gene>
<keyword evidence="5" id="KW-0460">Magnesium</keyword>
<dbReference type="PANTHER" id="PTHR43773:SF1">
    <property type="entry name" value="MAGNESIUM TRANSPORTER MGTE"/>
    <property type="match status" value="1"/>
</dbReference>
<dbReference type="GO" id="GO:0015095">
    <property type="term" value="F:magnesium ion transmembrane transporter activity"/>
    <property type="evidence" value="ECO:0007669"/>
    <property type="project" value="InterPro"/>
</dbReference>
<dbReference type="Gene3D" id="1.10.357.20">
    <property type="entry name" value="SLC41 divalent cation transporters, integral membrane domain"/>
    <property type="match status" value="1"/>
</dbReference>
<evidence type="ECO:0000256" key="1">
    <source>
        <dbReference type="ARBA" id="ARBA00004141"/>
    </source>
</evidence>
<evidence type="ECO:0000313" key="13">
    <source>
        <dbReference type="Proteomes" id="UP000198362"/>
    </source>
</evidence>
<evidence type="ECO:0000259" key="11">
    <source>
        <dbReference type="PROSITE" id="PS51371"/>
    </source>
</evidence>
<evidence type="ECO:0000256" key="5">
    <source>
        <dbReference type="ARBA" id="ARBA00022842"/>
    </source>
</evidence>
<sequence>MEGQEAVVTDKTIPAPALPGSANGNPGTAAAHATANVPIVRPDESVDAVLRGLRGRHFSSASVVAVCVDGELRGLATIERILAAPHAATMDAVMDPEPPVVGPGTDQESAAWRAVRHGEPGLAVVDADGRLVGLVPPQRLLEVLLEEHDEDLARMGGFMRDAAAARSATVETVRRRLWHRLPWLAVGLVGAMLSAVLMGAFEAELSANLVVAYFIPGIVYLADAVGTQTEAVAIRGLSVGVGIRRLVAPETLTGLMVGAMLGGLMFAVIVGVWQDPGLAAAVAIATLAASSSAVLVALALPWLLHRLGHDPAFGSGPLATVVQDLLTIVVYFAAVTVLVR</sequence>
<evidence type="ECO:0000256" key="6">
    <source>
        <dbReference type="ARBA" id="ARBA00022989"/>
    </source>
</evidence>
<keyword evidence="8" id="KW-0129">CBS domain</keyword>
<evidence type="ECO:0000256" key="7">
    <source>
        <dbReference type="ARBA" id="ARBA00023136"/>
    </source>
</evidence>
<comment type="subcellular location">
    <subcellularLocation>
        <location evidence="1">Membrane</location>
        <topology evidence="1">Multi-pass membrane protein</topology>
    </subcellularLocation>
</comment>
<evidence type="ECO:0000256" key="9">
    <source>
        <dbReference type="SAM" id="MobiDB-lite"/>
    </source>
</evidence>
<comment type="similarity">
    <text evidence="2">Belongs to the SLC41A transporter family.</text>
</comment>
<dbReference type="Pfam" id="PF00571">
    <property type="entry name" value="CBS"/>
    <property type="match status" value="2"/>
</dbReference>
<keyword evidence="6 10" id="KW-1133">Transmembrane helix</keyword>